<dbReference type="KEGG" id="ota:OT_ostta05g00780"/>
<gene>
    <name evidence="2" type="ORF">OT_ostta05g00780</name>
</gene>
<reference evidence="2 3" key="2">
    <citation type="journal article" date="2014" name="BMC Genomics">
        <title>An improved genome of the model marine alga Ostreococcus tauri unfolds by assessing Illumina de novo assemblies.</title>
        <authorList>
            <person name="Blanc-Mathieu R."/>
            <person name="Verhelst B."/>
            <person name="Derelle E."/>
            <person name="Rombauts S."/>
            <person name="Bouget F.Y."/>
            <person name="Carre I."/>
            <person name="Chateau A."/>
            <person name="Eyre-Walker A."/>
            <person name="Grimsley N."/>
            <person name="Moreau H."/>
            <person name="Piegu B."/>
            <person name="Rivals E."/>
            <person name="Schackwitz W."/>
            <person name="Van de Peer Y."/>
            <person name="Piganeau G."/>
        </authorList>
    </citation>
    <scope>NUCLEOTIDE SEQUENCE [LARGE SCALE GENOMIC DNA]</scope>
    <source>
        <strain evidence="3">OTTH 0595 / CCAP 157/2 / RCC745</strain>
    </source>
</reference>
<dbReference type="InterPro" id="IPR029058">
    <property type="entry name" value="AB_hydrolase_fold"/>
</dbReference>
<protein>
    <submittedName>
        <fullName evidence="2">Unnamed product</fullName>
    </submittedName>
</protein>
<organism evidence="2 3">
    <name type="scientific">Ostreococcus tauri</name>
    <name type="common">Marine green alga</name>
    <dbReference type="NCBI Taxonomy" id="70448"/>
    <lineage>
        <taxon>Eukaryota</taxon>
        <taxon>Viridiplantae</taxon>
        <taxon>Chlorophyta</taxon>
        <taxon>Mamiellophyceae</taxon>
        <taxon>Mamiellales</taxon>
        <taxon>Bathycoccaceae</taxon>
        <taxon>Ostreococcus</taxon>
    </lineage>
</organism>
<evidence type="ECO:0000256" key="1">
    <source>
        <dbReference type="SAM" id="Phobius"/>
    </source>
</evidence>
<proteinExistence type="predicted"/>
<keyword evidence="3" id="KW-1185">Reference proteome</keyword>
<dbReference type="FunCoup" id="A0A090M5A5">
    <property type="interactions" value="80"/>
</dbReference>
<dbReference type="SUPFAM" id="SSF53474">
    <property type="entry name" value="alpha/beta-Hydrolases"/>
    <property type="match status" value="1"/>
</dbReference>
<evidence type="ECO:0000313" key="3">
    <source>
        <dbReference type="Proteomes" id="UP000009170"/>
    </source>
</evidence>
<dbReference type="InParanoid" id="A0A090M5A5"/>
<keyword evidence="1" id="KW-0812">Transmembrane</keyword>
<name>A0A090M5A5_OSTTA</name>
<keyword evidence="1" id="KW-0472">Membrane</keyword>
<dbReference type="EMBL" id="CAID01000005">
    <property type="protein sequence ID" value="CEF97857.1"/>
    <property type="molecule type" value="Genomic_DNA"/>
</dbReference>
<sequence length="451" mass="49541">MWDAGERERVRARGRAWSFGATTSETRETTVDGRMDARWDDGDRRARGRLGGGWAGARSALHAVIAMIVIAATCGAIASVTRKSESGLEARERRETGEAWEKAAATAEKVVARQEEESGERELLIGDSSVAYVSMGWNAERRLVGDDGIETIWEGPAAENEKGELEATAPVGALLVLHGCHHSAKDWFANNTKCETCRGLAQEMSVTRTALNRGFVVIAVSAYGTCWSKEIDAPRMEQVLNTFFNDTALSDLPLYAFGASSGGSFVGMLPQMKLPVQPSGLIIQIAPGPTLENTPRADLSTYPPTVFSYMPKDERTSELIAQSIADFKRAGVQVKESKLNDHVVSDTFFYEESFGKITKEESAGLTNTLNSFNLLDADGKLTNDPRAFDDDHVEVLKKHAPVWDSMLADQSDVRELLNVAYATHELSAQEFGQNLKWLMVHSQQKVNHARR</sequence>
<dbReference type="RefSeq" id="XP_022838928.1">
    <property type="nucleotide sequence ID" value="XM_022984173.1"/>
</dbReference>
<dbReference type="OrthoDB" id="10022521at2759"/>
<dbReference type="GeneID" id="9834508"/>
<keyword evidence="1" id="KW-1133">Transmembrane helix</keyword>
<comment type="caution">
    <text evidence="2">The sequence shown here is derived from an EMBL/GenBank/DDBJ whole genome shotgun (WGS) entry which is preliminary data.</text>
</comment>
<dbReference type="AlphaFoldDB" id="A0A090M5A5"/>
<dbReference type="Proteomes" id="UP000009170">
    <property type="component" value="Unassembled WGS sequence"/>
</dbReference>
<dbReference type="PANTHER" id="PTHR35128">
    <property type="entry name" value="SECRETION-REGULATING GUANINE NUCLEOTIDE EXCHANGE FACTOR"/>
    <property type="match status" value="1"/>
</dbReference>
<accession>A0A090M5A5</accession>
<feature type="transmembrane region" description="Helical" evidence="1">
    <location>
        <begin position="60"/>
        <end position="81"/>
    </location>
</feature>
<reference evidence="3" key="1">
    <citation type="journal article" date="2006" name="Proc. Natl. Acad. Sci. U.S.A.">
        <title>Genome analysis of the smallest free-living eukaryote Ostreococcus tauri unveils many unique features.</title>
        <authorList>
            <person name="Derelle E."/>
            <person name="Ferraz C."/>
            <person name="Rombauts S."/>
            <person name="Rouze P."/>
            <person name="Worden A.Z."/>
            <person name="Robbens S."/>
            <person name="Partensky F."/>
            <person name="Degroeve S."/>
            <person name="Echeynie S."/>
            <person name="Cooke R."/>
            <person name="Saeys Y."/>
            <person name="Wuyts J."/>
            <person name="Jabbari K."/>
            <person name="Bowler C."/>
            <person name="Panaud O."/>
            <person name="Piegu B."/>
            <person name="Ball S.G."/>
            <person name="Ral J.-P."/>
            <person name="Bouget F.-Y."/>
            <person name="Piganeau G."/>
            <person name="De Baets B."/>
            <person name="Picard A."/>
            <person name="Delseny M."/>
            <person name="Demaille J."/>
            <person name="Van de Peer Y."/>
            <person name="Moreau H."/>
        </authorList>
    </citation>
    <scope>NUCLEOTIDE SEQUENCE [LARGE SCALE GENOMIC DNA]</scope>
    <source>
        <strain evidence="3">OTTH 0595 / CCAP 157/2 / RCC745</strain>
    </source>
</reference>
<dbReference type="PANTHER" id="PTHR35128:SF1">
    <property type="entry name" value="SECRETION-REGULATING GUANINE NUCLEOTIDE EXCHANGE FACTOR"/>
    <property type="match status" value="1"/>
</dbReference>
<evidence type="ECO:0000313" key="2">
    <source>
        <dbReference type="EMBL" id="CEF97857.1"/>
    </source>
</evidence>